<dbReference type="GO" id="GO:0019120">
    <property type="term" value="F:hydrolase activity, acting on acid halide bonds, in C-halide compounds"/>
    <property type="evidence" value="ECO:0007669"/>
    <property type="project" value="InterPro"/>
</dbReference>
<comment type="caution">
    <text evidence="3">The sequence shown here is derived from an EMBL/GenBank/DDBJ whole genome shotgun (WGS) entry which is preliminary data.</text>
</comment>
<dbReference type="InterPro" id="IPR006328">
    <property type="entry name" value="2-HAD"/>
</dbReference>
<dbReference type="PRINTS" id="PR00413">
    <property type="entry name" value="HADHALOGNASE"/>
</dbReference>
<keyword evidence="4" id="KW-1185">Reference proteome</keyword>
<evidence type="ECO:0000313" key="3">
    <source>
        <dbReference type="EMBL" id="KAJ9614540.1"/>
    </source>
</evidence>
<dbReference type="InterPro" id="IPR023198">
    <property type="entry name" value="PGP-like_dom2"/>
</dbReference>
<accession>A0AA39CNT0</accession>
<dbReference type="SUPFAM" id="SSF56784">
    <property type="entry name" value="HAD-like"/>
    <property type="match status" value="1"/>
</dbReference>
<evidence type="ECO:0000313" key="4">
    <source>
        <dbReference type="Proteomes" id="UP001172673"/>
    </source>
</evidence>
<dbReference type="Gene3D" id="3.40.50.1000">
    <property type="entry name" value="HAD superfamily/HAD-like"/>
    <property type="match status" value="1"/>
</dbReference>
<evidence type="ECO:0000256" key="2">
    <source>
        <dbReference type="ARBA" id="ARBA00022801"/>
    </source>
</evidence>
<dbReference type="AlphaFoldDB" id="A0AA39CNT0"/>
<gene>
    <name evidence="3" type="ORF">H2200_002677</name>
</gene>
<protein>
    <recommendedName>
        <fullName evidence="5">Haloacid dehalogenase, type II</fullName>
    </recommendedName>
</protein>
<dbReference type="PANTHER" id="PTHR43316">
    <property type="entry name" value="HYDROLASE, HALOACID DELAHOGENASE-RELATED"/>
    <property type="match status" value="1"/>
</dbReference>
<dbReference type="InterPro" id="IPR051540">
    <property type="entry name" value="S-2-haloacid_dehalogenase"/>
</dbReference>
<dbReference type="SFLD" id="SFLDG01129">
    <property type="entry name" value="C1.5:_HAD__Beta-PGM__Phosphata"/>
    <property type="match status" value="1"/>
</dbReference>
<dbReference type="EMBL" id="JAPDRK010000003">
    <property type="protein sequence ID" value="KAJ9614540.1"/>
    <property type="molecule type" value="Genomic_DNA"/>
</dbReference>
<evidence type="ECO:0008006" key="5">
    <source>
        <dbReference type="Google" id="ProtNLM"/>
    </source>
</evidence>
<dbReference type="PANTHER" id="PTHR43316:SF3">
    <property type="entry name" value="HALOACID DEHALOGENASE, TYPE II (AFU_ORTHOLOGUE AFUA_2G07750)-RELATED"/>
    <property type="match status" value="1"/>
</dbReference>
<dbReference type="NCBIfam" id="TIGR01428">
    <property type="entry name" value="HAD_type_II"/>
    <property type="match status" value="1"/>
</dbReference>
<organism evidence="3 4">
    <name type="scientific">Cladophialophora chaetospira</name>
    <dbReference type="NCBI Taxonomy" id="386627"/>
    <lineage>
        <taxon>Eukaryota</taxon>
        <taxon>Fungi</taxon>
        <taxon>Dikarya</taxon>
        <taxon>Ascomycota</taxon>
        <taxon>Pezizomycotina</taxon>
        <taxon>Eurotiomycetes</taxon>
        <taxon>Chaetothyriomycetidae</taxon>
        <taxon>Chaetothyriales</taxon>
        <taxon>Herpotrichiellaceae</taxon>
        <taxon>Cladophialophora</taxon>
    </lineage>
</organism>
<sequence length="241" mass="27714">MATPPTTIKAIFFDFMGTCLDWHTGVVQTLPKYLPSEDRSKFALQWRQDYFDYNAARLAENLSPEDFDITLRKTLDALLDKHPYTAWKDMFDDELKERCVRIWHNMPAWPDVLPALQSLKSQGYELFVSANGATRLQLDLCRSSGLAPVFSMLFSSELLGVYKPAKENYLRTLELVGRRPEECVHVAAHAWDNRGAKEMGMKTVYVIRRTDDLREDMGVVMEESDAFLEDMSGLVEVIQNF</sequence>
<dbReference type="Gene3D" id="1.10.150.240">
    <property type="entry name" value="Putative phosphatase, domain 2"/>
    <property type="match status" value="1"/>
</dbReference>
<reference evidence="3" key="1">
    <citation type="submission" date="2022-10" db="EMBL/GenBank/DDBJ databases">
        <title>Culturing micro-colonial fungi from biological soil crusts in the Mojave desert and describing Neophaeococcomyces mojavensis, and introducing the new genera and species Taxawa tesnikishii.</title>
        <authorList>
            <person name="Kurbessoian T."/>
            <person name="Stajich J.E."/>
        </authorList>
    </citation>
    <scope>NUCLEOTIDE SEQUENCE</scope>
    <source>
        <strain evidence="3">TK_41</strain>
    </source>
</reference>
<dbReference type="InterPro" id="IPR023214">
    <property type="entry name" value="HAD_sf"/>
</dbReference>
<keyword evidence="2" id="KW-0378">Hydrolase</keyword>
<dbReference type="NCBIfam" id="TIGR01493">
    <property type="entry name" value="HAD-SF-IA-v2"/>
    <property type="match status" value="1"/>
</dbReference>
<dbReference type="InterPro" id="IPR036412">
    <property type="entry name" value="HAD-like_sf"/>
</dbReference>
<evidence type="ECO:0000256" key="1">
    <source>
        <dbReference type="ARBA" id="ARBA00008106"/>
    </source>
</evidence>
<dbReference type="SFLD" id="SFLDS00003">
    <property type="entry name" value="Haloacid_Dehalogenase"/>
    <property type="match status" value="1"/>
</dbReference>
<dbReference type="Proteomes" id="UP001172673">
    <property type="component" value="Unassembled WGS sequence"/>
</dbReference>
<dbReference type="GO" id="GO:0016791">
    <property type="term" value="F:phosphatase activity"/>
    <property type="evidence" value="ECO:0007669"/>
    <property type="project" value="UniProtKB-ARBA"/>
</dbReference>
<dbReference type="InterPro" id="IPR006439">
    <property type="entry name" value="HAD-SF_hydro_IA"/>
</dbReference>
<comment type="similarity">
    <text evidence="1">Belongs to the HAD-like hydrolase superfamily. S-2-haloalkanoic acid dehalogenase family.</text>
</comment>
<name>A0AA39CNT0_9EURO</name>
<proteinExistence type="inferred from homology"/>
<dbReference type="Pfam" id="PF00702">
    <property type="entry name" value="Hydrolase"/>
    <property type="match status" value="1"/>
</dbReference>